<gene>
    <name evidence="1" type="ORF">BD410DRAFT_428349</name>
</gene>
<proteinExistence type="predicted"/>
<dbReference type="EMBL" id="ML170159">
    <property type="protein sequence ID" value="TDL27585.1"/>
    <property type="molecule type" value="Genomic_DNA"/>
</dbReference>
<dbReference type="VEuPathDB" id="FungiDB:BD410DRAFT_428349"/>
<name>A0A4Y7QJK1_9AGAM</name>
<evidence type="ECO:0000313" key="2">
    <source>
        <dbReference type="Proteomes" id="UP000294933"/>
    </source>
</evidence>
<sequence>MFRLVTRYEFLRHFAMTTDQLWMCPPYQCQPSSHQQTFQTFQHAARAAKIRALSSASTTRSRPRTTGKTEVCIITRRQRHVIDCSNRSRCCEVSWMACRKKTGCGSSSPFVSILEREICRCHCRMAYLAHILASPMACRHSNGISERACWRARSE</sequence>
<dbReference type="AlphaFoldDB" id="A0A4Y7QJK1"/>
<keyword evidence="2" id="KW-1185">Reference proteome</keyword>
<organism evidence="1 2">
    <name type="scientific">Rickenella mellea</name>
    <dbReference type="NCBI Taxonomy" id="50990"/>
    <lineage>
        <taxon>Eukaryota</taxon>
        <taxon>Fungi</taxon>
        <taxon>Dikarya</taxon>
        <taxon>Basidiomycota</taxon>
        <taxon>Agaricomycotina</taxon>
        <taxon>Agaricomycetes</taxon>
        <taxon>Hymenochaetales</taxon>
        <taxon>Rickenellaceae</taxon>
        <taxon>Rickenella</taxon>
    </lineage>
</organism>
<accession>A0A4Y7QJK1</accession>
<protein>
    <submittedName>
        <fullName evidence="1">Uncharacterized protein</fullName>
    </submittedName>
</protein>
<dbReference type="Proteomes" id="UP000294933">
    <property type="component" value="Unassembled WGS sequence"/>
</dbReference>
<evidence type="ECO:0000313" key="1">
    <source>
        <dbReference type="EMBL" id="TDL27585.1"/>
    </source>
</evidence>
<reference evidence="1 2" key="1">
    <citation type="submission" date="2018-06" db="EMBL/GenBank/DDBJ databases">
        <title>A transcriptomic atlas of mushroom development highlights an independent origin of complex multicellularity.</title>
        <authorList>
            <consortium name="DOE Joint Genome Institute"/>
            <person name="Krizsan K."/>
            <person name="Almasi E."/>
            <person name="Merenyi Z."/>
            <person name="Sahu N."/>
            <person name="Viragh M."/>
            <person name="Koszo T."/>
            <person name="Mondo S."/>
            <person name="Kiss B."/>
            <person name="Balint B."/>
            <person name="Kues U."/>
            <person name="Barry K."/>
            <person name="Hegedus J.C."/>
            <person name="Henrissat B."/>
            <person name="Johnson J."/>
            <person name="Lipzen A."/>
            <person name="Ohm R."/>
            <person name="Nagy I."/>
            <person name="Pangilinan J."/>
            <person name="Yan J."/>
            <person name="Xiong Y."/>
            <person name="Grigoriev I.V."/>
            <person name="Hibbett D.S."/>
            <person name="Nagy L.G."/>
        </authorList>
    </citation>
    <scope>NUCLEOTIDE SEQUENCE [LARGE SCALE GENOMIC DNA]</scope>
    <source>
        <strain evidence="1 2">SZMC22713</strain>
    </source>
</reference>